<accession>A0ABU5KGL6</accession>
<keyword evidence="3" id="KW-1185">Reference proteome</keyword>
<dbReference type="SUPFAM" id="SSF63829">
    <property type="entry name" value="Calcium-dependent phosphotriesterase"/>
    <property type="match status" value="2"/>
</dbReference>
<dbReference type="InterPro" id="IPR051344">
    <property type="entry name" value="Vgb"/>
</dbReference>
<dbReference type="EMBL" id="JAXQPW010000010">
    <property type="protein sequence ID" value="MDZ5664071.1"/>
    <property type="molecule type" value="Genomic_DNA"/>
</dbReference>
<dbReference type="Proteomes" id="UP001291999">
    <property type="component" value="Unassembled WGS sequence"/>
</dbReference>
<dbReference type="Pfam" id="PF24684">
    <property type="entry name" value="Vgb_lyase"/>
    <property type="match status" value="2"/>
</dbReference>
<keyword evidence="1" id="KW-0732">Signal</keyword>
<proteinExistence type="predicted"/>
<organism evidence="2 3">
    <name type="scientific">Nocardioides renjunii</name>
    <dbReference type="NCBI Taxonomy" id="3095075"/>
    <lineage>
        <taxon>Bacteria</taxon>
        <taxon>Bacillati</taxon>
        <taxon>Actinomycetota</taxon>
        <taxon>Actinomycetes</taxon>
        <taxon>Propionibacteriales</taxon>
        <taxon>Nocardioidaceae</taxon>
        <taxon>Nocardioides</taxon>
    </lineage>
</organism>
<sequence>MAIPARTALLTALALVVSPLLLVTGTAPAHAAVSVFPVPTSNAELGRITTAPDGSMWFLMSDANKVGRITTSGQIQEFALPPTDSSVDGPAKGLDVSPDGSVWVTTDHGSNLTRLSSTGQLLADWTFPNYDGCVSTCPYGGEVRVGPDGTAWVTMNYGSSFIVKMTPSGQLTAYNNSPECDDVLGEAADGSMWCQNGSSSGQDTITKVNADASGGTTYPLPSDATYPNGLAAGPVGSIWFTRSSSGTMFTSPSRGSIGYLDQASGATKIWQTGSRSAPTDLVQGPDGQMWFTNVGAAPGIGHIAANGVGAISSVGNYEPTSLTFGPDGAIWFTDSKNNAIVRVTTDQLGATNVDLGDGVTMLAPTAPTPPPPAPAVVGSVPKVKGVTTVKRGRLKVPVTCPAGVAAGCTGALRVELAKGGKALAKPRAYRAAAGTRAKVAVKLSKKGLERLRPGRVVEVRVELTAPGSAKVVAKRTIKVRRA</sequence>
<evidence type="ECO:0000313" key="3">
    <source>
        <dbReference type="Proteomes" id="UP001291999"/>
    </source>
</evidence>
<dbReference type="Gene3D" id="2.130.10.10">
    <property type="entry name" value="YVTN repeat-like/Quinoprotein amine dehydrogenase"/>
    <property type="match status" value="1"/>
</dbReference>
<reference evidence="2 3" key="1">
    <citation type="submission" date="2023-11" db="EMBL/GenBank/DDBJ databases">
        <title>Novel species in genus Nocardioides.</title>
        <authorList>
            <person name="Zhou H."/>
        </authorList>
    </citation>
    <scope>NUCLEOTIDE SEQUENCE [LARGE SCALE GENOMIC DNA]</scope>
    <source>
        <strain evidence="2 3">S-58</strain>
    </source>
</reference>
<evidence type="ECO:0000256" key="1">
    <source>
        <dbReference type="SAM" id="SignalP"/>
    </source>
</evidence>
<feature type="chain" id="PRO_5046944784" description="Virginiamycin B lyase" evidence="1">
    <location>
        <begin position="32"/>
        <end position="482"/>
    </location>
</feature>
<evidence type="ECO:0000313" key="2">
    <source>
        <dbReference type="EMBL" id="MDZ5664071.1"/>
    </source>
</evidence>
<gene>
    <name evidence="2" type="ORF">SFC79_20010</name>
</gene>
<feature type="signal peptide" evidence="1">
    <location>
        <begin position="1"/>
        <end position="31"/>
    </location>
</feature>
<dbReference type="PANTHER" id="PTHR40274">
    <property type="entry name" value="VIRGINIAMYCIN B LYASE"/>
    <property type="match status" value="1"/>
</dbReference>
<protein>
    <recommendedName>
        <fullName evidence="4">Virginiamycin B lyase</fullName>
    </recommendedName>
</protein>
<dbReference type="RefSeq" id="WP_322425689.1">
    <property type="nucleotide sequence ID" value="NZ_JAXQPW010000010.1"/>
</dbReference>
<dbReference type="PANTHER" id="PTHR40274:SF3">
    <property type="entry name" value="VIRGINIAMYCIN B LYASE"/>
    <property type="match status" value="1"/>
</dbReference>
<comment type="caution">
    <text evidence="2">The sequence shown here is derived from an EMBL/GenBank/DDBJ whole genome shotgun (WGS) entry which is preliminary data.</text>
</comment>
<dbReference type="InterPro" id="IPR015943">
    <property type="entry name" value="WD40/YVTN_repeat-like_dom_sf"/>
</dbReference>
<evidence type="ECO:0008006" key="4">
    <source>
        <dbReference type="Google" id="ProtNLM"/>
    </source>
</evidence>
<name>A0ABU5KGL6_9ACTN</name>